<feature type="compositionally biased region" description="Basic and acidic residues" evidence="1">
    <location>
        <begin position="92"/>
        <end position="108"/>
    </location>
</feature>
<protein>
    <submittedName>
        <fullName evidence="2">Uncharacterized protein</fullName>
    </submittedName>
</protein>
<feature type="compositionally biased region" description="Basic and acidic residues" evidence="1">
    <location>
        <begin position="117"/>
        <end position="130"/>
    </location>
</feature>
<evidence type="ECO:0000256" key="1">
    <source>
        <dbReference type="SAM" id="MobiDB-lite"/>
    </source>
</evidence>
<dbReference type="AlphaFoldDB" id="A0A0V0J586"/>
<reference evidence="2" key="1">
    <citation type="submission" date="2016-01" db="EMBL/GenBank/DDBJ databases">
        <title>Reference transcriptome for the parasite Schistocephalus solidus: insights into the molecular evolution of parasitism.</title>
        <authorList>
            <person name="Hebert F.O."/>
            <person name="Grambauer S."/>
            <person name="Barber I."/>
            <person name="Landry C.R."/>
            <person name="Aubin-Horth N."/>
        </authorList>
    </citation>
    <scope>NUCLEOTIDE SEQUENCE</scope>
</reference>
<gene>
    <name evidence="2" type="ORF">TR162837</name>
</gene>
<organism evidence="2">
    <name type="scientific">Schistocephalus solidus</name>
    <name type="common">Tapeworm</name>
    <dbReference type="NCBI Taxonomy" id="70667"/>
    <lineage>
        <taxon>Eukaryota</taxon>
        <taxon>Metazoa</taxon>
        <taxon>Spiralia</taxon>
        <taxon>Lophotrochozoa</taxon>
        <taxon>Platyhelminthes</taxon>
        <taxon>Cestoda</taxon>
        <taxon>Eucestoda</taxon>
        <taxon>Diphyllobothriidea</taxon>
        <taxon>Diphyllobothriidae</taxon>
        <taxon>Schistocephalus</taxon>
    </lineage>
</organism>
<dbReference type="EMBL" id="GEEE01002483">
    <property type="protein sequence ID" value="JAP60742.1"/>
    <property type="molecule type" value="Transcribed_RNA"/>
</dbReference>
<feature type="region of interest" description="Disordered" evidence="1">
    <location>
        <begin position="59"/>
        <end position="130"/>
    </location>
</feature>
<accession>A0A0V0J586</accession>
<name>A0A0V0J586_SCHSO</name>
<sequence length="130" mass="14517">MKLKDLKFVNYKPKVEPERTHLLLDRVRSFLQTAEQTAAPTEFESPPENSRHIELDIYVPTDGLDSPGMLSTAEQYCSSSQSSSSSSSESDAESKNGDDDHANADKLRVPCPRKRPKIEEVEGEIDKPLP</sequence>
<evidence type="ECO:0000313" key="2">
    <source>
        <dbReference type="EMBL" id="JAP60742.1"/>
    </source>
</evidence>
<proteinExistence type="predicted"/>
<feature type="compositionally biased region" description="Low complexity" evidence="1">
    <location>
        <begin position="78"/>
        <end position="89"/>
    </location>
</feature>
<dbReference type="EMBL" id="GEEE01011019">
    <property type="protein sequence ID" value="JAP52206.1"/>
    <property type="molecule type" value="Transcribed_RNA"/>
</dbReference>